<protein>
    <submittedName>
        <fullName evidence="2">Transposase</fullName>
    </submittedName>
</protein>
<dbReference type="InterPro" id="IPR047951">
    <property type="entry name" value="Transpos_ISL3"/>
</dbReference>
<name>A0A222NZX2_9GAMM</name>
<keyword evidence="3" id="KW-1185">Reference proteome</keyword>
<accession>A0A222NZX2</accession>
<dbReference type="InterPro" id="IPR002560">
    <property type="entry name" value="Transposase_DDE"/>
</dbReference>
<reference evidence="3" key="1">
    <citation type="submission" date="2016-07" db="EMBL/GenBank/DDBJ databases">
        <authorList>
            <person name="Florea S."/>
            <person name="Webb J.S."/>
            <person name="Jaromczyk J."/>
            <person name="Schardl C.L."/>
        </authorList>
    </citation>
    <scope>NUCLEOTIDE SEQUENCE [LARGE SCALE GENOMIC DNA]</scope>
    <source>
        <strain evidence="3">CDC-D5610</strain>
    </source>
</reference>
<evidence type="ECO:0000313" key="2">
    <source>
        <dbReference type="EMBL" id="ASQ45147.1"/>
    </source>
</evidence>
<dbReference type="AlphaFoldDB" id="A0A222NZX2"/>
<dbReference type="EMBL" id="CP016397">
    <property type="protein sequence ID" value="ASQ45147.1"/>
    <property type="molecule type" value="Genomic_DNA"/>
</dbReference>
<evidence type="ECO:0000313" key="3">
    <source>
        <dbReference type="Proteomes" id="UP000201728"/>
    </source>
</evidence>
<gene>
    <name evidence="2" type="ORF">clem_02945</name>
</gene>
<sequence length="197" mass="23489">MEGKERVRVVCIDLSSSYRALVKRHFPKAKIVADRFHVIRLINQLSMQTFHQIDPTMKYQRGTLMALKTKPENLTSLRLSKRDQYLKQQPAIAAIYDFKQQLHELLTKKHCTAKECKRLLPQFLEMVKELKQSAFQSLRTLGNTLFKWREEVVRMLRFTKNNGITEGFHRKMKLIQRRAYGFRNFENYRLRVRVLCG</sequence>
<evidence type="ECO:0000259" key="1">
    <source>
        <dbReference type="Pfam" id="PF01610"/>
    </source>
</evidence>
<dbReference type="KEGG" id="lcd:clem_02945"/>
<dbReference type="PANTHER" id="PTHR33498">
    <property type="entry name" value="TRANSPOSASE FOR INSERTION SEQUENCE ELEMENT IS1557"/>
    <property type="match status" value="1"/>
</dbReference>
<dbReference type="PANTHER" id="PTHR33498:SF1">
    <property type="entry name" value="TRANSPOSASE FOR INSERTION SEQUENCE ELEMENT IS1557"/>
    <property type="match status" value="1"/>
</dbReference>
<dbReference type="Pfam" id="PF01610">
    <property type="entry name" value="DDE_Tnp_ISL3"/>
    <property type="match status" value="1"/>
</dbReference>
<proteinExistence type="predicted"/>
<organism evidence="2 3">
    <name type="scientific">Legionella clemsonensis</name>
    <dbReference type="NCBI Taxonomy" id="1867846"/>
    <lineage>
        <taxon>Bacteria</taxon>
        <taxon>Pseudomonadati</taxon>
        <taxon>Pseudomonadota</taxon>
        <taxon>Gammaproteobacteria</taxon>
        <taxon>Legionellales</taxon>
        <taxon>Legionellaceae</taxon>
        <taxon>Legionella</taxon>
    </lineage>
</organism>
<dbReference type="Proteomes" id="UP000201728">
    <property type="component" value="Chromosome"/>
</dbReference>
<feature type="domain" description="Transposase IS204/IS1001/IS1096/IS1165 DDE" evidence="1">
    <location>
        <begin position="3"/>
        <end position="192"/>
    </location>
</feature>